<proteinExistence type="predicted"/>
<evidence type="ECO:0000313" key="1">
    <source>
        <dbReference type="EMBL" id="CAG8496496.1"/>
    </source>
</evidence>
<dbReference type="Proteomes" id="UP000789860">
    <property type="component" value="Unassembled WGS sequence"/>
</dbReference>
<accession>A0ACA9KVW5</accession>
<name>A0ACA9KVW5_9GLOM</name>
<evidence type="ECO:0000313" key="2">
    <source>
        <dbReference type="Proteomes" id="UP000789860"/>
    </source>
</evidence>
<sequence>EVTRDNKDNTEALYSAGAVNPGIETSDPEKLRITHKEKKHIPSGKRFCFRFVTLLASLGAEATNISAPIVSHQQTPEGANQLAIIFLHIVSSVSIIVSIYFILLYCCRRFGNAKKISRILLHLIDLVFAISFGVLMVFMIGNFRCKIGDLNGW</sequence>
<dbReference type="EMBL" id="CAJVPM010003080">
    <property type="protein sequence ID" value="CAG8496496.1"/>
    <property type="molecule type" value="Genomic_DNA"/>
</dbReference>
<protein>
    <submittedName>
        <fullName evidence="1">5542_t:CDS:1</fullName>
    </submittedName>
</protein>
<reference evidence="1" key="1">
    <citation type="submission" date="2021-06" db="EMBL/GenBank/DDBJ databases">
        <authorList>
            <person name="Kallberg Y."/>
            <person name="Tangrot J."/>
            <person name="Rosling A."/>
        </authorList>
    </citation>
    <scope>NUCLEOTIDE SEQUENCE</scope>
    <source>
        <strain evidence="1">AU212A</strain>
    </source>
</reference>
<feature type="non-terminal residue" evidence="1">
    <location>
        <position position="1"/>
    </location>
</feature>
<gene>
    <name evidence="1" type="ORF">SCALOS_LOCUS3051</name>
</gene>
<keyword evidence="2" id="KW-1185">Reference proteome</keyword>
<organism evidence="1 2">
    <name type="scientific">Scutellospora calospora</name>
    <dbReference type="NCBI Taxonomy" id="85575"/>
    <lineage>
        <taxon>Eukaryota</taxon>
        <taxon>Fungi</taxon>
        <taxon>Fungi incertae sedis</taxon>
        <taxon>Mucoromycota</taxon>
        <taxon>Glomeromycotina</taxon>
        <taxon>Glomeromycetes</taxon>
        <taxon>Diversisporales</taxon>
        <taxon>Gigasporaceae</taxon>
        <taxon>Scutellospora</taxon>
    </lineage>
</organism>
<comment type="caution">
    <text evidence="1">The sequence shown here is derived from an EMBL/GenBank/DDBJ whole genome shotgun (WGS) entry which is preliminary data.</text>
</comment>